<dbReference type="PANTHER" id="PTHR32089">
    <property type="entry name" value="METHYL-ACCEPTING CHEMOTAXIS PROTEIN MCPB"/>
    <property type="match status" value="1"/>
</dbReference>
<keyword evidence="3" id="KW-0175">Coiled coil</keyword>
<accession>A0ABQ5N8C6</accession>
<evidence type="ECO:0000313" key="6">
    <source>
        <dbReference type="Proteomes" id="UP001208567"/>
    </source>
</evidence>
<keyword evidence="6" id="KW-1185">Reference proteome</keyword>
<dbReference type="Gene3D" id="1.10.287.950">
    <property type="entry name" value="Methyl-accepting chemotaxis protein"/>
    <property type="match status" value="1"/>
</dbReference>
<reference evidence="5 6" key="1">
    <citation type="journal article" date="2024" name="Int. J. Syst. Evol. Microbiol.">
        <title>Clostridium omnivorum sp. nov., isolated from anoxic soil under the treatment of reductive soil disinfestation.</title>
        <authorList>
            <person name="Ueki A."/>
            <person name="Tonouchi A."/>
            <person name="Kaku N."/>
            <person name="Honma S."/>
            <person name="Ueki K."/>
        </authorList>
    </citation>
    <scope>NUCLEOTIDE SEQUENCE [LARGE SCALE GENOMIC DNA]</scope>
    <source>
        <strain evidence="5 6">E14</strain>
    </source>
</reference>
<evidence type="ECO:0000256" key="3">
    <source>
        <dbReference type="SAM" id="Coils"/>
    </source>
</evidence>
<dbReference type="RefSeq" id="WP_264850784.1">
    <property type="nucleotide sequence ID" value="NZ_BRXR01000001.1"/>
</dbReference>
<dbReference type="EMBL" id="BRXR01000001">
    <property type="protein sequence ID" value="GLC31478.1"/>
    <property type="molecule type" value="Genomic_DNA"/>
</dbReference>
<name>A0ABQ5N8C6_9CLOT</name>
<dbReference type="SMART" id="SM00283">
    <property type="entry name" value="MA"/>
    <property type="match status" value="1"/>
</dbReference>
<dbReference type="Proteomes" id="UP001208567">
    <property type="component" value="Unassembled WGS sequence"/>
</dbReference>
<keyword evidence="1 2" id="KW-0807">Transducer</keyword>
<gene>
    <name evidence="5" type="ORF">bsdE14_28880</name>
</gene>
<dbReference type="InterPro" id="IPR004089">
    <property type="entry name" value="MCPsignal_dom"/>
</dbReference>
<organism evidence="5 6">
    <name type="scientific">Clostridium omnivorum</name>
    <dbReference type="NCBI Taxonomy" id="1604902"/>
    <lineage>
        <taxon>Bacteria</taxon>
        <taxon>Bacillati</taxon>
        <taxon>Bacillota</taxon>
        <taxon>Clostridia</taxon>
        <taxon>Eubacteriales</taxon>
        <taxon>Clostridiaceae</taxon>
        <taxon>Clostridium</taxon>
    </lineage>
</organism>
<protein>
    <recommendedName>
        <fullName evidence="4">Methyl-accepting transducer domain-containing protein</fullName>
    </recommendedName>
</protein>
<dbReference type="SUPFAM" id="SSF58104">
    <property type="entry name" value="Methyl-accepting chemotaxis protein (MCP) signaling domain"/>
    <property type="match status" value="1"/>
</dbReference>
<proteinExistence type="predicted"/>
<comment type="caution">
    <text evidence="5">The sequence shown here is derived from an EMBL/GenBank/DDBJ whole genome shotgun (WGS) entry which is preliminary data.</text>
</comment>
<evidence type="ECO:0000259" key="4">
    <source>
        <dbReference type="PROSITE" id="PS50111"/>
    </source>
</evidence>
<dbReference type="Pfam" id="PF00015">
    <property type="entry name" value="MCPsignal"/>
    <property type="match status" value="1"/>
</dbReference>
<evidence type="ECO:0000313" key="5">
    <source>
        <dbReference type="EMBL" id="GLC31478.1"/>
    </source>
</evidence>
<feature type="coiled-coil region" evidence="3">
    <location>
        <begin position="3"/>
        <end position="58"/>
    </location>
</feature>
<evidence type="ECO:0000256" key="2">
    <source>
        <dbReference type="PROSITE-ProRule" id="PRU00284"/>
    </source>
</evidence>
<dbReference type="PANTHER" id="PTHR32089:SF112">
    <property type="entry name" value="LYSOZYME-LIKE PROTEIN-RELATED"/>
    <property type="match status" value="1"/>
</dbReference>
<evidence type="ECO:0000256" key="1">
    <source>
        <dbReference type="ARBA" id="ARBA00023224"/>
    </source>
</evidence>
<feature type="coiled-coil region" evidence="3">
    <location>
        <begin position="234"/>
        <end position="261"/>
    </location>
</feature>
<feature type="domain" description="Methyl-accepting transducer" evidence="4">
    <location>
        <begin position="44"/>
        <end position="280"/>
    </location>
</feature>
<sequence>MFGKKYKDQIEILSKQLDEAKAEKEAADLRVQELEAKYKNAVDENEELNVSLQEANSRGETALASSSDNYLVASQIDSMLNDLVGQDHYVIENINEINNIGIQVKEIVKSADTTIKDMTQTTRDNSGVITNFTESFEELLSKVKSIENISTQINGIASQTQLLSLNASIESARAGEAGRGFTIVADEIKKLSENTTALLKDIQKTVKETYDIAIKAKNQVEELNQGKADSNTVAKEANEGFAKVTNKIEEITERISKIKLEGDKHLNLSQNIMNKVNSIK</sequence>
<dbReference type="PROSITE" id="PS50111">
    <property type="entry name" value="CHEMOTAXIS_TRANSDUC_2"/>
    <property type="match status" value="1"/>
</dbReference>